<accession>A0A172ZBN7</accession>
<evidence type="ECO:0008006" key="4">
    <source>
        <dbReference type="Google" id="ProtNLM"/>
    </source>
</evidence>
<dbReference type="Proteomes" id="UP000078148">
    <property type="component" value="Chromosome"/>
</dbReference>
<reference evidence="3" key="1">
    <citation type="submission" date="2015-10" db="EMBL/GenBank/DDBJ databases">
        <title>Genome of Paenibacillus bovis sp. nov.</title>
        <authorList>
            <person name="Wu Z."/>
            <person name="Gao C."/>
            <person name="Liu Z."/>
            <person name="Zheng H."/>
        </authorList>
    </citation>
    <scope>NUCLEOTIDE SEQUENCE [LARGE SCALE GENOMIC DNA]</scope>
    <source>
        <strain evidence="3">BD3526</strain>
    </source>
</reference>
<feature type="signal peptide" evidence="1">
    <location>
        <begin position="1"/>
        <end position="24"/>
    </location>
</feature>
<keyword evidence="1" id="KW-0732">Signal</keyword>
<organism evidence="2 3">
    <name type="scientific">Paenibacillus bovis</name>
    <dbReference type="NCBI Taxonomy" id="1616788"/>
    <lineage>
        <taxon>Bacteria</taxon>
        <taxon>Bacillati</taxon>
        <taxon>Bacillota</taxon>
        <taxon>Bacilli</taxon>
        <taxon>Bacillales</taxon>
        <taxon>Paenibacillaceae</taxon>
        <taxon>Paenibacillus</taxon>
    </lineage>
</organism>
<evidence type="ECO:0000313" key="2">
    <source>
        <dbReference type="EMBL" id="ANF94939.1"/>
    </source>
</evidence>
<dbReference type="OrthoDB" id="2657432at2"/>
<evidence type="ECO:0000256" key="1">
    <source>
        <dbReference type="SAM" id="SignalP"/>
    </source>
</evidence>
<name>A0A172ZBN7_9BACL</name>
<keyword evidence="3" id="KW-1185">Reference proteome</keyword>
<dbReference type="RefSeq" id="WP_060531410.1">
    <property type="nucleotide sequence ID" value="NZ_CP013023.1"/>
</dbReference>
<protein>
    <recommendedName>
        <fullName evidence="4">Copper amine oxidase</fullName>
    </recommendedName>
</protein>
<gene>
    <name evidence="2" type="ORF">AR543_02075</name>
</gene>
<proteinExistence type="predicted"/>
<feature type="chain" id="PRO_5038367296" description="Copper amine oxidase" evidence="1">
    <location>
        <begin position="25"/>
        <end position="395"/>
    </location>
</feature>
<dbReference type="STRING" id="1616788.AR543_02075"/>
<sequence length="395" mass="43420">MKRKSRLTVLLLLCLALALSPAIAFKTADAARPTTATPAADLRATMAKVYGEHSYMMVIAMQKQFNQSKDLPQAMAALNANTNSIAALLSSTYTDAAASQIKDQWKKHIQYFMDYVTATRDNNADARKAAQAGMNSSTTAMVTAMNTQNPNINETKLLKNLQAHDTYLLQSFTSYAEGKYGTTYSAAHSAYARATLIGASMATDIAERYPSRYKRSTTQTEAAYFRQQVGEALGEHTILSVLMLQKGNDNAPDLASVKAALDRNTQALTNTHQRLFGSNAAATFNSLWNRHIRDYQDYMTATLNNDQAGRAAAKKDLGKFVAELTAFQTGRLPLNKTKTYQANAMHGAHVITAFDSYHAGGYAKSYEALRTGYNHMWMTGNTLSEAIVKKYPSKF</sequence>
<dbReference type="KEGG" id="pbv:AR543_02075"/>
<dbReference type="EMBL" id="CP013023">
    <property type="protein sequence ID" value="ANF94939.1"/>
    <property type="molecule type" value="Genomic_DNA"/>
</dbReference>
<dbReference type="AlphaFoldDB" id="A0A172ZBN7"/>
<reference evidence="2 3" key="2">
    <citation type="journal article" date="2016" name="Int. J. Syst. Evol. Microbiol.">
        <title>Paenibacillus bovis sp. nov., isolated from raw yak (Bos grunniens) milk.</title>
        <authorList>
            <person name="Gao C."/>
            <person name="Han J."/>
            <person name="Liu Z."/>
            <person name="Xu X."/>
            <person name="Hang F."/>
            <person name="Wu Z."/>
        </authorList>
    </citation>
    <scope>NUCLEOTIDE SEQUENCE [LARGE SCALE GENOMIC DNA]</scope>
    <source>
        <strain evidence="2 3">BD3526</strain>
    </source>
</reference>
<evidence type="ECO:0000313" key="3">
    <source>
        <dbReference type="Proteomes" id="UP000078148"/>
    </source>
</evidence>